<keyword evidence="2" id="KW-1185">Reference proteome</keyword>
<sequence>MQGITLAEHFWLRLFREHVSRPFANLKGNAMLDEARGTLSLSPAHHIILNNAHVEIAAYLRMYPIAVLHEDSYGFTLLHWAVWAAELETMKPVLDAGANVHATCHRGRTALMWAVDSLMAADICHLLIDQGADAKAVSNRSDNALMRALDFGPTPEATIEVLLHAGTNLKHINAGHFTALDAAALLASPRACPTHIAWRSAGLSERLRVDLFHVPHA</sequence>
<evidence type="ECO:0000313" key="2">
    <source>
        <dbReference type="Proteomes" id="UP000799754"/>
    </source>
</evidence>
<dbReference type="EMBL" id="MU006730">
    <property type="protein sequence ID" value="KAF2624479.1"/>
    <property type="molecule type" value="Genomic_DNA"/>
</dbReference>
<accession>A0ACB6RTL3</accession>
<name>A0ACB6RTL3_9PLEO</name>
<dbReference type="Proteomes" id="UP000799754">
    <property type="component" value="Unassembled WGS sequence"/>
</dbReference>
<comment type="caution">
    <text evidence="1">The sequence shown here is derived from an EMBL/GenBank/DDBJ whole genome shotgun (WGS) entry which is preliminary data.</text>
</comment>
<proteinExistence type="predicted"/>
<gene>
    <name evidence="1" type="ORF">BU25DRAFT_153527</name>
</gene>
<evidence type="ECO:0000313" key="1">
    <source>
        <dbReference type="EMBL" id="KAF2624479.1"/>
    </source>
</evidence>
<organism evidence="1 2">
    <name type="scientific">Macroventuria anomochaeta</name>
    <dbReference type="NCBI Taxonomy" id="301207"/>
    <lineage>
        <taxon>Eukaryota</taxon>
        <taxon>Fungi</taxon>
        <taxon>Dikarya</taxon>
        <taxon>Ascomycota</taxon>
        <taxon>Pezizomycotina</taxon>
        <taxon>Dothideomycetes</taxon>
        <taxon>Pleosporomycetidae</taxon>
        <taxon>Pleosporales</taxon>
        <taxon>Pleosporineae</taxon>
        <taxon>Didymellaceae</taxon>
        <taxon>Macroventuria</taxon>
    </lineage>
</organism>
<protein>
    <submittedName>
        <fullName evidence="1">Ankyrin</fullName>
    </submittedName>
</protein>
<reference evidence="1" key="1">
    <citation type="journal article" date="2020" name="Stud. Mycol.">
        <title>101 Dothideomycetes genomes: a test case for predicting lifestyles and emergence of pathogens.</title>
        <authorList>
            <person name="Haridas S."/>
            <person name="Albert R."/>
            <person name="Binder M."/>
            <person name="Bloem J."/>
            <person name="Labutti K."/>
            <person name="Salamov A."/>
            <person name="Andreopoulos B."/>
            <person name="Baker S."/>
            <person name="Barry K."/>
            <person name="Bills G."/>
            <person name="Bluhm B."/>
            <person name="Cannon C."/>
            <person name="Castanera R."/>
            <person name="Culley D."/>
            <person name="Daum C."/>
            <person name="Ezra D."/>
            <person name="Gonzalez J."/>
            <person name="Henrissat B."/>
            <person name="Kuo A."/>
            <person name="Liang C."/>
            <person name="Lipzen A."/>
            <person name="Lutzoni F."/>
            <person name="Magnuson J."/>
            <person name="Mondo S."/>
            <person name="Nolan M."/>
            <person name="Ohm R."/>
            <person name="Pangilinan J."/>
            <person name="Park H.-J."/>
            <person name="Ramirez L."/>
            <person name="Alfaro M."/>
            <person name="Sun H."/>
            <person name="Tritt A."/>
            <person name="Yoshinaga Y."/>
            <person name="Zwiers L.-H."/>
            <person name="Turgeon B."/>
            <person name="Goodwin S."/>
            <person name="Spatafora J."/>
            <person name="Crous P."/>
            <person name="Grigoriev I."/>
        </authorList>
    </citation>
    <scope>NUCLEOTIDE SEQUENCE</scope>
    <source>
        <strain evidence="1">CBS 525.71</strain>
    </source>
</reference>